<dbReference type="Gene3D" id="2.30.42.10">
    <property type="match status" value="1"/>
</dbReference>
<dbReference type="Proteomes" id="UP000294395">
    <property type="component" value="Chromosome"/>
</dbReference>
<dbReference type="AlphaFoldDB" id="A0A4P7B639"/>
<organism evidence="1 2">
    <name type="scientific">Acinetobacter haemolyticus</name>
    <dbReference type="NCBI Taxonomy" id="29430"/>
    <lineage>
        <taxon>Bacteria</taxon>
        <taxon>Pseudomonadati</taxon>
        <taxon>Pseudomonadota</taxon>
        <taxon>Gammaproteobacteria</taxon>
        <taxon>Moraxellales</taxon>
        <taxon>Moraxellaceae</taxon>
        <taxon>Acinetobacter</taxon>
    </lineage>
</organism>
<dbReference type="InterPro" id="IPR036034">
    <property type="entry name" value="PDZ_sf"/>
</dbReference>
<evidence type="ECO:0000313" key="1">
    <source>
        <dbReference type="EMBL" id="QBQ16488.1"/>
    </source>
</evidence>
<protein>
    <submittedName>
        <fullName evidence="1">PDZ domain-containing protein</fullName>
    </submittedName>
</protein>
<evidence type="ECO:0000313" key="2">
    <source>
        <dbReference type="Proteomes" id="UP000294395"/>
    </source>
</evidence>
<reference evidence="1 2" key="1">
    <citation type="submission" date="2019-03" db="EMBL/GenBank/DDBJ databases">
        <title>Complete genome sequence of two outbreak-associated Acinetobacter haemolyticus strains.</title>
        <authorList>
            <person name="Bai L."/>
            <person name="Zhang S.-C."/>
            <person name="Deng Y."/>
            <person name="Song C.-C."/>
            <person name="Kang G.-B."/>
            <person name="Dong Y."/>
            <person name="Wang Y."/>
            <person name="Gao F."/>
            <person name="Huang H."/>
        </authorList>
    </citation>
    <scope>NUCLEOTIDE SEQUENCE [LARGE SCALE GENOMIC DNA]</scope>
    <source>
        <strain evidence="1 2">TJR01</strain>
    </source>
</reference>
<dbReference type="SUPFAM" id="SSF50156">
    <property type="entry name" value="PDZ domain-like"/>
    <property type="match status" value="1"/>
</dbReference>
<dbReference type="EMBL" id="CP038009">
    <property type="protein sequence ID" value="QBQ16488.1"/>
    <property type="molecule type" value="Genomic_DNA"/>
</dbReference>
<accession>A0A4P7B639</accession>
<gene>
    <name evidence="1" type="ORF">AHTJR_09435</name>
</gene>
<proteinExistence type="predicted"/>
<name>A0A4P7B639_ACIHA</name>
<dbReference type="RefSeq" id="WP_134252549.1">
    <property type="nucleotide sequence ID" value="NZ_CP038009.1"/>
</dbReference>
<sequence length="256" mass="28925">MEKTLLKFICLITLLVSTNPNIYANVYIPIPSLKKPKISPHIKAQALKTDEFDVSTKQLLEKGYIPIKSQTFNGRDDFRGYEHVVAALEKRADQMGAQIVLFTNEKPTGSVDYYSFTTPFPQKSTIQSNFDNSNNNPYASSNSSLIQTAPRYNAQKEYIVSYFYKFESITGIYPIDLSDLDKSKTGQLEGIKAKVIYKDSPAFGTILEDDIILKINSNTIRDVSNFVDISNYLNSGTVEFEILRKGQKLNKEISIK</sequence>